<feature type="chain" id="PRO_5028900054" evidence="1">
    <location>
        <begin position="33"/>
        <end position="277"/>
    </location>
</feature>
<sequence length="277" mass="29293">MYKSNQKRSFASVALAAIVAGQIGLGAGGAIAQSTEAAQEINRDQASVTYGPYARFEIGRSDYSADNGYWHPPGFPKDPQVNFDLSAKKTGFGALAVGYDWQNGFRGDVSLSVSGSANVAGPCSSASNGSPCDDHADITDASIRTAAVMGNVFYSPLEQAGNDSRFQPFLVAGLGLARNKVGQWTRFNAAATTPTRTYQGNASVDMAWSVGAGAAYQLTRPGEWPVMLEASWRYYDYGTAEGGAQPIGGGSQPQKPLTFDNTAHVIAIGIRVPLQRY</sequence>
<dbReference type="RefSeq" id="WP_273251100.1">
    <property type="nucleotide sequence ID" value="NZ_VENJ01000031.1"/>
</dbReference>
<gene>
    <name evidence="2" type="ORF">FH759_14760</name>
</gene>
<comment type="caution">
    <text evidence="2">The sequence shown here is derived from an EMBL/GenBank/DDBJ whole genome shotgun (WGS) entry which is preliminary data.</text>
</comment>
<evidence type="ECO:0000256" key="1">
    <source>
        <dbReference type="SAM" id="SignalP"/>
    </source>
</evidence>
<dbReference type="SUPFAM" id="SSF56925">
    <property type="entry name" value="OMPA-like"/>
    <property type="match status" value="1"/>
</dbReference>
<dbReference type="Proteomes" id="UP000483078">
    <property type="component" value="Unassembled WGS sequence"/>
</dbReference>
<proteinExistence type="predicted"/>
<keyword evidence="1" id="KW-0732">Signal</keyword>
<dbReference type="Gene3D" id="2.40.160.20">
    <property type="match status" value="1"/>
</dbReference>
<protein>
    <submittedName>
        <fullName evidence="2">Porin family protein</fullName>
    </submittedName>
</protein>
<feature type="signal peptide" evidence="1">
    <location>
        <begin position="1"/>
        <end position="32"/>
    </location>
</feature>
<evidence type="ECO:0000313" key="3">
    <source>
        <dbReference type="Proteomes" id="UP000483078"/>
    </source>
</evidence>
<dbReference type="EMBL" id="VENJ01000031">
    <property type="protein sequence ID" value="MTJ05926.1"/>
    <property type="molecule type" value="Genomic_DNA"/>
</dbReference>
<name>A0A7C9HC77_9RHOB</name>
<dbReference type="AlphaFoldDB" id="A0A7C9HC77"/>
<accession>A0A7C9HC77</accession>
<evidence type="ECO:0000313" key="2">
    <source>
        <dbReference type="EMBL" id="MTJ05926.1"/>
    </source>
</evidence>
<organism evidence="2 3">
    <name type="scientific">Sediminimonas qiaohouensis</name>
    <dbReference type="NCBI Taxonomy" id="552061"/>
    <lineage>
        <taxon>Bacteria</taxon>
        <taxon>Pseudomonadati</taxon>
        <taxon>Pseudomonadota</taxon>
        <taxon>Alphaproteobacteria</taxon>
        <taxon>Rhodobacterales</taxon>
        <taxon>Roseobacteraceae</taxon>
        <taxon>Sediminimonas</taxon>
    </lineage>
</organism>
<reference evidence="2 3" key="1">
    <citation type="submission" date="2019-06" db="EMBL/GenBank/DDBJ databases">
        <title>Enrichment of Autotrophic Halophilic Microorganisms from Red Sea Brine Pool Using Microbial Electrosynthesis System.</title>
        <authorList>
            <person name="Alqahtani M.F."/>
            <person name="Bajracharya S."/>
            <person name="Katuri K.P."/>
            <person name="Ali M."/>
            <person name="Saikaly P.E."/>
        </authorList>
    </citation>
    <scope>NUCLEOTIDE SEQUENCE [LARGE SCALE GENOMIC DNA]</scope>
    <source>
        <strain evidence="2">MES6</strain>
    </source>
</reference>
<dbReference type="InterPro" id="IPR011250">
    <property type="entry name" value="OMP/PagP_B-barrel"/>
</dbReference>